<accession>A0ABU9GJW5</accession>
<sequence length="90" mass="10514">GSDVTQATRWTQERPRDGLDHTPESRVRVDFPNAPKLSSAMGNLLKRYAGTHYHYDTYGWHYQYDAEHRMVEVSCRGPDDRIRQSIAVEY</sequence>
<keyword evidence="3" id="KW-1185">Reference proteome</keyword>
<comment type="caution">
    <text evidence="2">The sequence shown here is derived from an EMBL/GenBank/DDBJ whole genome shotgun (WGS) entry which is preliminary data.</text>
</comment>
<feature type="compositionally biased region" description="Basic and acidic residues" evidence="1">
    <location>
        <begin position="11"/>
        <end position="29"/>
    </location>
</feature>
<dbReference type="Proteomes" id="UP001378242">
    <property type="component" value="Unassembled WGS sequence"/>
</dbReference>
<evidence type="ECO:0000256" key="1">
    <source>
        <dbReference type="SAM" id="MobiDB-lite"/>
    </source>
</evidence>
<organism evidence="2 3">
    <name type="scientific">Cobetia marina</name>
    <name type="common">Deleya marina</name>
    <dbReference type="NCBI Taxonomy" id="28258"/>
    <lineage>
        <taxon>Bacteria</taxon>
        <taxon>Pseudomonadati</taxon>
        <taxon>Pseudomonadota</taxon>
        <taxon>Gammaproteobacteria</taxon>
        <taxon>Oceanospirillales</taxon>
        <taxon>Halomonadaceae</taxon>
        <taxon>Cobetia</taxon>
    </lineage>
</organism>
<evidence type="ECO:0000313" key="2">
    <source>
        <dbReference type="EMBL" id="MEL0618399.1"/>
    </source>
</evidence>
<evidence type="ECO:0000313" key="3">
    <source>
        <dbReference type="Proteomes" id="UP001378242"/>
    </source>
</evidence>
<feature type="compositionally biased region" description="Polar residues" evidence="1">
    <location>
        <begin position="1"/>
        <end position="10"/>
    </location>
</feature>
<feature type="region of interest" description="Disordered" evidence="1">
    <location>
        <begin position="1"/>
        <end position="29"/>
    </location>
</feature>
<dbReference type="RefSeq" id="WP_341542843.1">
    <property type="nucleotide sequence ID" value="NZ_JBAKAP010000024.1"/>
</dbReference>
<feature type="non-terminal residue" evidence="2">
    <location>
        <position position="1"/>
    </location>
</feature>
<protein>
    <submittedName>
        <fullName evidence="2">Uncharacterized protein</fullName>
    </submittedName>
</protein>
<reference evidence="2 3" key="1">
    <citation type="submission" date="2024-02" db="EMBL/GenBank/DDBJ databases">
        <title>Bacteria isolated from the canopy kelp, Nereocystis luetkeana.</title>
        <authorList>
            <person name="Pfister C.A."/>
            <person name="Younker I.T."/>
            <person name="Light S.H."/>
        </authorList>
    </citation>
    <scope>NUCLEOTIDE SEQUENCE [LARGE SCALE GENOMIC DNA]</scope>
    <source>
        <strain evidence="2 3">TI.5.07</strain>
    </source>
</reference>
<name>A0ABU9GJW5_COBMA</name>
<dbReference type="EMBL" id="JBAKAP010000024">
    <property type="protein sequence ID" value="MEL0618399.1"/>
    <property type="molecule type" value="Genomic_DNA"/>
</dbReference>
<proteinExistence type="predicted"/>
<gene>
    <name evidence="2" type="ORF">V6243_16350</name>
</gene>